<comment type="caution">
    <text evidence="1">The sequence shown here is derived from an EMBL/GenBank/DDBJ whole genome shotgun (WGS) entry which is preliminary data.</text>
</comment>
<dbReference type="AlphaFoldDB" id="A0A1Y2AWB2"/>
<keyword evidence="2" id="KW-1185">Reference proteome</keyword>
<feature type="non-terminal residue" evidence="1">
    <location>
        <position position="238"/>
    </location>
</feature>
<evidence type="ECO:0000313" key="1">
    <source>
        <dbReference type="EMBL" id="ORY26195.1"/>
    </source>
</evidence>
<dbReference type="EMBL" id="MCOG01000204">
    <property type="protein sequence ID" value="ORY26195.1"/>
    <property type="molecule type" value="Genomic_DNA"/>
</dbReference>
<reference evidence="1 2" key="1">
    <citation type="submission" date="2016-08" db="EMBL/GenBank/DDBJ databases">
        <title>A Parts List for Fungal Cellulosomes Revealed by Comparative Genomics.</title>
        <authorList>
            <consortium name="DOE Joint Genome Institute"/>
            <person name="Haitjema C.H."/>
            <person name="Gilmore S.P."/>
            <person name="Henske J.K."/>
            <person name="Solomon K.V."/>
            <person name="De Groot R."/>
            <person name="Kuo A."/>
            <person name="Mondo S.J."/>
            <person name="Salamov A.A."/>
            <person name="Labutti K."/>
            <person name="Zhao Z."/>
            <person name="Chiniquy J."/>
            <person name="Barry K."/>
            <person name="Brewer H.M."/>
            <person name="Purvine S.O."/>
            <person name="Wright A.T."/>
            <person name="Boxma B."/>
            <person name="Van Alen T."/>
            <person name="Hackstein J.H."/>
            <person name="Baker S.E."/>
            <person name="Grigoriev I.V."/>
            <person name="O'Malley M.A."/>
        </authorList>
    </citation>
    <scope>NUCLEOTIDE SEQUENCE [LARGE SCALE GENOMIC DNA]</scope>
    <source>
        <strain evidence="1 2">G1</strain>
    </source>
</reference>
<evidence type="ECO:0000313" key="2">
    <source>
        <dbReference type="Proteomes" id="UP000193920"/>
    </source>
</evidence>
<accession>A0A1Y2AWB2</accession>
<sequence>MNEDFTDTPSLDELIKKLYDALNDSQVSQEQIYSLKALIQSLLQASLLVFHKHKEQKLTTFQHKKALTSLKLISHAIQKIPEIIVYSTQCPLNSTPDNNISFSQLYVPLKKHKFIGSCFECWLINHLTILLFEEKFKNLYAPIIEIISIIFKILLDKSDNYRLFRQLFSDYILFFEEILHIYIESENQIYPVNLVCFKNKKAELETSLLNKSQDVINSIYKIFLININNKQEIKILLC</sequence>
<organism evidence="1 2">
    <name type="scientific">Neocallimastix californiae</name>
    <dbReference type="NCBI Taxonomy" id="1754190"/>
    <lineage>
        <taxon>Eukaryota</taxon>
        <taxon>Fungi</taxon>
        <taxon>Fungi incertae sedis</taxon>
        <taxon>Chytridiomycota</taxon>
        <taxon>Chytridiomycota incertae sedis</taxon>
        <taxon>Neocallimastigomycetes</taxon>
        <taxon>Neocallimastigales</taxon>
        <taxon>Neocallimastigaceae</taxon>
        <taxon>Neocallimastix</taxon>
    </lineage>
</organism>
<dbReference type="OrthoDB" id="10385162at2759"/>
<gene>
    <name evidence="1" type="ORF">LY90DRAFT_674623</name>
</gene>
<protein>
    <submittedName>
        <fullName evidence="1">Uncharacterized protein</fullName>
    </submittedName>
</protein>
<proteinExistence type="predicted"/>
<name>A0A1Y2AWB2_9FUNG</name>
<dbReference type="Proteomes" id="UP000193920">
    <property type="component" value="Unassembled WGS sequence"/>
</dbReference>